<feature type="transmembrane region" description="Helical" evidence="10">
    <location>
        <begin position="20"/>
        <end position="40"/>
    </location>
</feature>
<keyword evidence="5" id="KW-1003">Cell membrane</keyword>
<dbReference type="AlphaFoldDB" id="A0A9D2G201"/>
<sequence>MENSYSTMQQTEPKKLFMKYLIPSLLGNMLMAVNILIDGLFVSHGVGEQGLAGVNIAVPIYSLITSISLWIGMGGATLYSIAHGQKQQQKVQKIFTHSILLAFITTGLFILFCLLFEQPIAYLFGANDSIISYVDDYLHVILLFGLVFVFQNVLSVFIRNDGNPTLAMTGLIVASVSNIVLDYLFIFVFKWGVKGAAYATAIGTSLGLLILLTHFVTKQNQMKFVHSKIDFSLLGQIFSIGFPSFIVQGAAAVMVIAFNIAFSHFVGEKGIIAYAVVNNMYTVFLMMFTGIGAALQPITSYHYGALLYDRMKKFIKIALITALIIGTFSFLFGVFGNGFIIQLFGMNDPEIIAYTKKGIAYFFSGYLFLGMNMVFIEYYQSIRNIRIATLIVFSRSLILFIPLLWFLPTLFGPNAIWLVFPVSEGLTVFLTYLALRLNWIELVPLTNVAVKRVVTE</sequence>
<evidence type="ECO:0000256" key="7">
    <source>
        <dbReference type="ARBA" id="ARBA00022989"/>
    </source>
</evidence>
<gene>
    <name evidence="11" type="ORF">H9808_08145</name>
</gene>
<dbReference type="PIRSF" id="PIRSF006603">
    <property type="entry name" value="DinF"/>
    <property type="match status" value="1"/>
</dbReference>
<dbReference type="GO" id="GO:0015297">
    <property type="term" value="F:antiporter activity"/>
    <property type="evidence" value="ECO:0007669"/>
    <property type="project" value="InterPro"/>
</dbReference>
<dbReference type="GO" id="GO:0005886">
    <property type="term" value="C:plasma membrane"/>
    <property type="evidence" value="ECO:0007669"/>
    <property type="project" value="UniProtKB-SubCell"/>
</dbReference>
<dbReference type="InterPro" id="IPR045070">
    <property type="entry name" value="MATE_MepA-like"/>
</dbReference>
<dbReference type="PANTHER" id="PTHR43823">
    <property type="entry name" value="SPORULATION PROTEIN YKVU"/>
    <property type="match status" value="1"/>
</dbReference>
<reference evidence="11" key="1">
    <citation type="journal article" date="2021" name="PeerJ">
        <title>Extensive microbial diversity within the chicken gut microbiome revealed by metagenomics and culture.</title>
        <authorList>
            <person name="Gilroy R."/>
            <person name="Ravi A."/>
            <person name="Getino M."/>
            <person name="Pursley I."/>
            <person name="Horton D.L."/>
            <person name="Alikhan N.F."/>
            <person name="Baker D."/>
            <person name="Gharbi K."/>
            <person name="Hall N."/>
            <person name="Watson M."/>
            <person name="Adriaenssens E.M."/>
            <person name="Foster-Nyarko E."/>
            <person name="Jarju S."/>
            <person name="Secka A."/>
            <person name="Antonio M."/>
            <person name="Oren A."/>
            <person name="Chaudhuri R.R."/>
            <person name="La Ragione R."/>
            <person name="Hildebrand F."/>
            <person name="Pallen M.J."/>
        </authorList>
    </citation>
    <scope>NUCLEOTIDE SEQUENCE</scope>
    <source>
        <strain evidence="11">CHK169-4300</strain>
    </source>
</reference>
<dbReference type="InterPro" id="IPR051327">
    <property type="entry name" value="MATE_MepA_subfamily"/>
</dbReference>
<dbReference type="Pfam" id="PF01554">
    <property type="entry name" value="MatE"/>
    <property type="match status" value="2"/>
</dbReference>
<feature type="transmembrane region" description="Helical" evidence="10">
    <location>
        <begin position="94"/>
        <end position="117"/>
    </location>
</feature>
<keyword evidence="4" id="KW-0813">Transport</keyword>
<accession>A0A9D2G201</accession>
<evidence type="ECO:0000313" key="12">
    <source>
        <dbReference type="Proteomes" id="UP000824106"/>
    </source>
</evidence>
<keyword evidence="9" id="KW-0046">Antibiotic resistance</keyword>
<feature type="transmembrane region" description="Helical" evidence="10">
    <location>
        <begin position="137"/>
        <end position="158"/>
    </location>
</feature>
<dbReference type="EMBL" id="DXAZ01000133">
    <property type="protein sequence ID" value="HIZ71713.1"/>
    <property type="molecule type" value="Genomic_DNA"/>
</dbReference>
<feature type="transmembrane region" description="Helical" evidence="10">
    <location>
        <begin position="165"/>
        <end position="189"/>
    </location>
</feature>
<evidence type="ECO:0000256" key="5">
    <source>
        <dbReference type="ARBA" id="ARBA00022475"/>
    </source>
</evidence>
<proteinExistence type="inferred from homology"/>
<evidence type="ECO:0000313" key="11">
    <source>
        <dbReference type="EMBL" id="HIZ71713.1"/>
    </source>
</evidence>
<evidence type="ECO:0000256" key="1">
    <source>
        <dbReference type="ARBA" id="ARBA00004651"/>
    </source>
</evidence>
<dbReference type="NCBIfam" id="TIGR00797">
    <property type="entry name" value="matE"/>
    <property type="match status" value="1"/>
</dbReference>
<feature type="transmembrane region" description="Helical" evidence="10">
    <location>
        <begin position="387"/>
        <end position="408"/>
    </location>
</feature>
<feature type="transmembrane region" description="Helical" evidence="10">
    <location>
        <begin position="358"/>
        <end position="375"/>
    </location>
</feature>
<dbReference type="GO" id="GO:0042910">
    <property type="term" value="F:xenobiotic transmembrane transporter activity"/>
    <property type="evidence" value="ECO:0007669"/>
    <property type="project" value="InterPro"/>
</dbReference>
<organism evidence="11 12">
    <name type="scientific">Candidatus Atopostipes pullistercoris</name>
    <dbReference type="NCBI Taxonomy" id="2838467"/>
    <lineage>
        <taxon>Bacteria</taxon>
        <taxon>Bacillati</taxon>
        <taxon>Bacillota</taxon>
        <taxon>Bacilli</taxon>
        <taxon>Lactobacillales</taxon>
        <taxon>Carnobacteriaceae</taxon>
        <taxon>Atopostipes</taxon>
    </lineage>
</organism>
<feature type="transmembrane region" description="Helical" evidence="10">
    <location>
        <begin position="271"/>
        <end position="296"/>
    </location>
</feature>
<name>A0A9D2G201_9LACT</name>
<feature type="transmembrane region" description="Helical" evidence="10">
    <location>
        <begin position="317"/>
        <end position="346"/>
    </location>
</feature>
<dbReference type="InterPro" id="IPR048279">
    <property type="entry name" value="MdtK-like"/>
</dbReference>
<evidence type="ECO:0000256" key="10">
    <source>
        <dbReference type="SAM" id="Phobius"/>
    </source>
</evidence>
<feature type="transmembrane region" description="Helical" evidence="10">
    <location>
        <begin position="414"/>
        <end position="435"/>
    </location>
</feature>
<dbReference type="InterPro" id="IPR002528">
    <property type="entry name" value="MATE_fam"/>
</dbReference>
<keyword evidence="7 10" id="KW-1133">Transmembrane helix</keyword>
<comment type="similarity">
    <text evidence="2">Belongs to the multi antimicrobial extrusion (MATE) (TC 2.A.66.1) family. MepA subfamily.</text>
</comment>
<evidence type="ECO:0000256" key="4">
    <source>
        <dbReference type="ARBA" id="ARBA00022448"/>
    </source>
</evidence>
<keyword evidence="6 10" id="KW-0812">Transmembrane</keyword>
<reference evidence="11" key="2">
    <citation type="submission" date="2021-04" db="EMBL/GenBank/DDBJ databases">
        <authorList>
            <person name="Gilroy R."/>
        </authorList>
    </citation>
    <scope>NUCLEOTIDE SEQUENCE</scope>
    <source>
        <strain evidence="11">CHK169-4300</strain>
    </source>
</reference>
<evidence type="ECO:0000256" key="3">
    <source>
        <dbReference type="ARBA" id="ARBA00022106"/>
    </source>
</evidence>
<keyword evidence="8 10" id="KW-0472">Membrane</keyword>
<dbReference type="GO" id="GO:0046677">
    <property type="term" value="P:response to antibiotic"/>
    <property type="evidence" value="ECO:0007669"/>
    <property type="project" value="UniProtKB-KW"/>
</dbReference>
<protein>
    <recommendedName>
        <fullName evidence="3">Multidrug export protein MepA</fullName>
    </recommendedName>
</protein>
<feature type="transmembrane region" description="Helical" evidence="10">
    <location>
        <begin position="60"/>
        <end position="82"/>
    </location>
</feature>
<evidence type="ECO:0000256" key="6">
    <source>
        <dbReference type="ARBA" id="ARBA00022692"/>
    </source>
</evidence>
<dbReference type="Proteomes" id="UP000824106">
    <property type="component" value="Unassembled WGS sequence"/>
</dbReference>
<evidence type="ECO:0000256" key="8">
    <source>
        <dbReference type="ARBA" id="ARBA00023136"/>
    </source>
</evidence>
<evidence type="ECO:0000256" key="9">
    <source>
        <dbReference type="ARBA" id="ARBA00023251"/>
    </source>
</evidence>
<feature type="transmembrane region" description="Helical" evidence="10">
    <location>
        <begin position="237"/>
        <end position="265"/>
    </location>
</feature>
<evidence type="ECO:0000256" key="2">
    <source>
        <dbReference type="ARBA" id="ARBA00008417"/>
    </source>
</evidence>
<dbReference type="CDD" id="cd13143">
    <property type="entry name" value="MATE_MepA_like"/>
    <property type="match status" value="1"/>
</dbReference>
<comment type="caution">
    <text evidence="11">The sequence shown here is derived from an EMBL/GenBank/DDBJ whole genome shotgun (WGS) entry which is preliminary data.</text>
</comment>
<feature type="transmembrane region" description="Helical" evidence="10">
    <location>
        <begin position="195"/>
        <end position="216"/>
    </location>
</feature>
<comment type="subcellular location">
    <subcellularLocation>
        <location evidence="1">Cell membrane</location>
        <topology evidence="1">Multi-pass membrane protein</topology>
    </subcellularLocation>
</comment>
<dbReference type="PANTHER" id="PTHR43823:SF4">
    <property type="entry name" value="SPORULATION PROTEIN YKVU"/>
    <property type="match status" value="1"/>
</dbReference>